<keyword evidence="2" id="KW-1185">Reference proteome</keyword>
<reference evidence="1 2" key="1">
    <citation type="journal article" date="2021" name="Appl. Environ. Microbiol.">
        <title>Genetic linkage and physical mapping for an oyster mushroom Pleurotus cornucopiae and QTL analysis for the trait cap color.</title>
        <authorList>
            <person name="Zhang Y."/>
            <person name="Gao W."/>
            <person name="Sonnenberg A."/>
            <person name="Chen Q."/>
            <person name="Zhang J."/>
            <person name="Huang C."/>
        </authorList>
    </citation>
    <scope>NUCLEOTIDE SEQUENCE [LARGE SCALE GENOMIC DNA]</scope>
    <source>
        <strain evidence="1">CCMSSC00406</strain>
    </source>
</reference>
<accession>A0ACB7IZM2</accession>
<dbReference type="Proteomes" id="UP000824881">
    <property type="component" value="Unassembled WGS sequence"/>
</dbReference>
<proteinExistence type="predicted"/>
<evidence type="ECO:0000313" key="1">
    <source>
        <dbReference type="EMBL" id="KAG9223126.1"/>
    </source>
</evidence>
<evidence type="ECO:0000313" key="2">
    <source>
        <dbReference type="Proteomes" id="UP000824881"/>
    </source>
</evidence>
<protein>
    <submittedName>
        <fullName evidence="1">Uncharacterized protein</fullName>
    </submittedName>
</protein>
<comment type="caution">
    <text evidence="1">The sequence shown here is derived from an EMBL/GenBank/DDBJ whole genome shotgun (WGS) entry which is preliminary data.</text>
</comment>
<sequence length="1027" mass="112564">MDEPFHVPQAQAYCEGDFATWDPKITTPPGLERPPSSLLSPSIEALVLSSFPVAWFFGFLYYTEVPSVLTVTAMIVFAAQGKHSLAALGSQLAELKYRKGSEKRSSLHDPPALDASLGDFSKTVMSFPSVFPEILPSFLPYAGVFAAFGTFVAWNGGIVLGDKSNHIPSLHIPQVYYFVAFLTAFGWPVLISGEGGILGLLSEVWNRMFGSVKRIVSTTLIMAAMSVTVHYFTIHHPFLLSDNRHYTFYVWRRIYMLHPAIPHLLVPVYLACAWAWFLRVGKQQTILQTLLLPICVLPTLLPTPLLEPRYFLIPYILLRVQIVDTPSWGLAVEGAWYTLINAVTIDTRSKPATRSSLRHSLNFASMGKALVDVINKEARDGEKAAKKTKEVHSRRSSAIHLQPPSAPRTSLGDSKPMFLSKKEDSPETKTITRRRMSMQKAVLDDSATSSDVASPPQAGVKRSSSLRPRMGGSTALPKYRPKSAIYDSGIKIPSPPRSGKKRPDSSDEDRQVDNKLAATDKDVQRISPLPRKSAIKANLSNAIHLSPATTPIDTRPTTPKSSKSSSAKSSPSRLAKHTKSASVSAIRPPSVSSTTSSHTPRTPKTPLSSKLISGSRRSVKEVVSQSDSSQRGSPYSSASESPLARHSRHHSASITPTKSRSSAKDVLNMSHISEVDSEDSFDADDVELLLAPVTHLAAPTPAMPRLQTRRQREEPETPTRGYTNNLPTRANMSYLSPLPPTSDDSPPSLRPPKQGSAKAARGSILSWDQIAEEASRVLEPGEVESMISDIPAPFAPGLISPAPSNSFLPDVPESPCLSSINSPSGYGSISQVLLPDVTPSPAVHHYSPPARDRDLDGAADASLVTLLRLQLAAAENTAKERLYQMQVMEKEIHTVKNTRRQDEENLTQQLDCLETNMREQLEARERTECERQVYIASLELRLQQTDAAQSEAVDDAVAKAAEALRRSHARALRVESCKWTAAYSAREASSKWFSIRDEAQILLEDVNQDREVLAILKAELDLLDAAA</sequence>
<dbReference type="EMBL" id="WQMT02000005">
    <property type="protein sequence ID" value="KAG9223126.1"/>
    <property type="molecule type" value="Genomic_DNA"/>
</dbReference>
<name>A0ACB7IZM2_PLECO</name>
<organism evidence="1 2">
    <name type="scientific">Pleurotus cornucopiae</name>
    <name type="common">Cornucopia mushroom</name>
    <dbReference type="NCBI Taxonomy" id="5321"/>
    <lineage>
        <taxon>Eukaryota</taxon>
        <taxon>Fungi</taxon>
        <taxon>Dikarya</taxon>
        <taxon>Basidiomycota</taxon>
        <taxon>Agaricomycotina</taxon>
        <taxon>Agaricomycetes</taxon>
        <taxon>Agaricomycetidae</taxon>
        <taxon>Agaricales</taxon>
        <taxon>Pleurotineae</taxon>
        <taxon>Pleurotaceae</taxon>
        <taxon>Pleurotus</taxon>
    </lineage>
</organism>
<gene>
    <name evidence="1" type="ORF">CCMSSC00406_0000185</name>
</gene>